<dbReference type="PANTHER" id="PTHR11458:SF0">
    <property type="entry name" value="DELTA-AMINOLEVULINIC ACID DEHYDRATASE"/>
    <property type="match status" value="1"/>
</dbReference>
<dbReference type="CDD" id="cd00384">
    <property type="entry name" value="ALAD_PBGS"/>
    <property type="match status" value="1"/>
</dbReference>
<organism evidence="18 19">
    <name type="scientific">Desulfoscipio gibsoniae DSM 7213</name>
    <dbReference type="NCBI Taxonomy" id="767817"/>
    <lineage>
        <taxon>Bacteria</taxon>
        <taxon>Bacillati</taxon>
        <taxon>Bacillota</taxon>
        <taxon>Clostridia</taxon>
        <taxon>Eubacteriales</taxon>
        <taxon>Desulfallaceae</taxon>
        <taxon>Desulfoscipio</taxon>
    </lineage>
</organism>
<evidence type="ECO:0000256" key="14">
    <source>
        <dbReference type="PIRSR" id="PIRSR001415-3"/>
    </source>
</evidence>
<dbReference type="OrthoDB" id="9805001at2"/>
<evidence type="ECO:0000256" key="16">
    <source>
        <dbReference type="RuleBase" id="RU000515"/>
    </source>
</evidence>
<comment type="similarity">
    <text evidence="3 17">Belongs to the ALAD family.</text>
</comment>
<evidence type="ECO:0000256" key="9">
    <source>
        <dbReference type="ARBA" id="ARBA00023244"/>
    </source>
</evidence>
<dbReference type="PIRSF" id="PIRSF001415">
    <property type="entry name" value="Porphbilin_synth"/>
    <property type="match status" value="1"/>
</dbReference>
<sequence length="326" mass="35845">MYYPVARPRRLRSSANMRRLVRENHLRVDDLIYPIFVTGGRDVQKPVKSMPGVYNLSIDRLLAEVSLVQDLGIPGILLFGIPDNKDAVGSGAYAANGIIQQAVRAIKDKFPELLVITDVCLCEYTDHGHCGIVHEGKVLNDPTLELLARTAVSHAQSGADIVAPSDMMDGRVKAIREALDERGFANIPIMSYSVKYASAFYGPFREAAGSAPQFGDRKTYQMDPPNIREALREAEQDIAEGADMIIVKPAMAYMDVIAAVRRNFDGPLAAYNVSGEYSMIKAAASLGWIDERQTTLELLTGLKRAGANIIITYHAPDVAHWLNEDI</sequence>
<protein>
    <recommendedName>
        <fullName evidence="6 16">Delta-aminolevulinic acid dehydratase</fullName>
        <ecNumber evidence="5 16">4.2.1.24</ecNumber>
    </recommendedName>
</protein>
<evidence type="ECO:0000313" key="19">
    <source>
        <dbReference type="Proteomes" id="UP000013520"/>
    </source>
</evidence>
<keyword evidence="15" id="KW-0460">Magnesium</keyword>
<evidence type="ECO:0000256" key="2">
    <source>
        <dbReference type="ARBA" id="ARBA00004694"/>
    </source>
</evidence>
<dbReference type="NCBIfam" id="NF006762">
    <property type="entry name" value="PRK09283.1"/>
    <property type="match status" value="1"/>
</dbReference>
<proteinExistence type="inferred from homology"/>
<keyword evidence="9 16" id="KW-0627">Porphyrin biosynthesis</keyword>
<dbReference type="STRING" id="767817.Desgi_2072"/>
<evidence type="ECO:0000256" key="12">
    <source>
        <dbReference type="PIRSR" id="PIRSR001415-1"/>
    </source>
</evidence>
<dbReference type="FunFam" id="3.20.20.70:FF:000019">
    <property type="entry name" value="Delta-aminolevulinic acid dehydratase"/>
    <property type="match status" value="1"/>
</dbReference>
<dbReference type="eggNOG" id="COG0113">
    <property type="taxonomic scope" value="Bacteria"/>
</dbReference>
<dbReference type="GO" id="GO:0005829">
    <property type="term" value="C:cytosol"/>
    <property type="evidence" value="ECO:0007669"/>
    <property type="project" value="TreeGrafter"/>
</dbReference>
<feature type="binding site" evidence="13">
    <location>
        <position position="217"/>
    </location>
    <ligand>
        <name>5-aminolevulinate</name>
        <dbReference type="ChEBI" id="CHEBI:356416"/>
        <label>1</label>
    </ligand>
</feature>
<evidence type="ECO:0000256" key="10">
    <source>
        <dbReference type="ARBA" id="ARBA00025628"/>
    </source>
</evidence>
<dbReference type="SMART" id="SM01004">
    <property type="entry name" value="ALAD"/>
    <property type="match status" value="1"/>
</dbReference>
<reference evidence="18 19" key="1">
    <citation type="submission" date="2012-01" db="EMBL/GenBank/DDBJ databases">
        <title>Complete sequence of Desulfotomaculum gibsoniae DSM 7213.</title>
        <authorList>
            <consortium name="US DOE Joint Genome Institute"/>
            <person name="Lucas S."/>
            <person name="Han J."/>
            <person name="Lapidus A."/>
            <person name="Cheng J.-F."/>
            <person name="Goodwin L."/>
            <person name="Pitluck S."/>
            <person name="Peters L."/>
            <person name="Ovchinnikova G."/>
            <person name="Teshima H."/>
            <person name="Detter J.C."/>
            <person name="Han C."/>
            <person name="Tapia R."/>
            <person name="Land M."/>
            <person name="Hauser L."/>
            <person name="Kyrpides N."/>
            <person name="Ivanova N."/>
            <person name="Pagani I."/>
            <person name="Parshina S."/>
            <person name="Plugge C."/>
            <person name="Muyzer G."/>
            <person name="Kuever J."/>
            <person name="Ivanova A."/>
            <person name="Nazina T."/>
            <person name="Klenk H.-P."/>
            <person name="Brambilla E."/>
            <person name="Spring S."/>
            <person name="Stams A.F."/>
            <person name="Woyke T."/>
        </authorList>
    </citation>
    <scope>NUCLEOTIDE SEQUENCE [LARGE SCALE GENOMIC DNA]</scope>
    <source>
        <strain evidence="18 19">DSM 7213</strain>
    </source>
</reference>
<dbReference type="EC" id="4.2.1.24" evidence="5 16"/>
<evidence type="ECO:0000256" key="4">
    <source>
        <dbReference type="ARBA" id="ARBA00011823"/>
    </source>
</evidence>
<dbReference type="InterPro" id="IPR030656">
    <property type="entry name" value="ALAD_AS"/>
</dbReference>
<evidence type="ECO:0000256" key="6">
    <source>
        <dbReference type="ARBA" id="ARBA00020771"/>
    </source>
</evidence>
<dbReference type="PRINTS" id="PR00144">
    <property type="entry name" value="DALDHYDRTASE"/>
</dbReference>
<dbReference type="GO" id="GO:0006782">
    <property type="term" value="P:protoporphyrinogen IX biosynthetic process"/>
    <property type="evidence" value="ECO:0007669"/>
    <property type="project" value="UniProtKB-UniPathway"/>
</dbReference>
<feature type="binding site" evidence="13">
    <location>
        <position position="313"/>
    </location>
    <ligand>
        <name>5-aminolevulinate</name>
        <dbReference type="ChEBI" id="CHEBI:356416"/>
        <label>2</label>
    </ligand>
</feature>
<dbReference type="Gene3D" id="3.20.20.70">
    <property type="entry name" value="Aldolase class I"/>
    <property type="match status" value="1"/>
</dbReference>
<dbReference type="InterPro" id="IPR001731">
    <property type="entry name" value="ALAD"/>
</dbReference>
<evidence type="ECO:0000256" key="11">
    <source>
        <dbReference type="ARBA" id="ARBA00047651"/>
    </source>
</evidence>
<dbReference type="HOGENOM" id="CLU_035731_0_0_9"/>
<evidence type="ECO:0000256" key="17">
    <source>
        <dbReference type="RuleBase" id="RU004161"/>
    </source>
</evidence>
<keyword evidence="14" id="KW-0862">Zinc</keyword>
<comment type="catalytic activity">
    <reaction evidence="11 16">
        <text>2 5-aminolevulinate = porphobilinogen + 2 H2O + H(+)</text>
        <dbReference type="Rhea" id="RHEA:24064"/>
        <dbReference type="ChEBI" id="CHEBI:15377"/>
        <dbReference type="ChEBI" id="CHEBI:15378"/>
        <dbReference type="ChEBI" id="CHEBI:58126"/>
        <dbReference type="ChEBI" id="CHEBI:356416"/>
        <dbReference type="EC" id="4.2.1.24"/>
    </reaction>
</comment>
<feature type="active site" description="Schiff-base intermediate with substrate" evidence="12">
    <location>
        <position position="248"/>
    </location>
</feature>
<name>R4KIS1_9FIRM</name>
<dbReference type="PANTHER" id="PTHR11458">
    <property type="entry name" value="DELTA-AMINOLEVULINIC ACID DEHYDRATASE"/>
    <property type="match status" value="1"/>
</dbReference>
<gene>
    <name evidence="18" type="ORF">Desgi_2072</name>
</gene>
<dbReference type="Pfam" id="PF00490">
    <property type="entry name" value="ALAD"/>
    <property type="match status" value="1"/>
</dbReference>
<evidence type="ECO:0000256" key="7">
    <source>
        <dbReference type="ARBA" id="ARBA00023133"/>
    </source>
</evidence>
<dbReference type="UniPathway" id="UPA00251">
    <property type="reaction ID" value="UER00318"/>
</dbReference>
<keyword evidence="7" id="KW-0350">Heme biosynthesis</keyword>
<dbReference type="AlphaFoldDB" id="R4KIS1"/>
<dbReference type="GO" id="GO:0008270">
    <property type="term" value="F:zinc ion binding"/>
    <property type="evidence" value="ECO:0007669"/>
    <property type="project" value="TreeGrafter"/>
</dbReference>
<dbReference type="InterPro" id="IPR013785">
    <property type="entry name" value="Aldolase_TIM"/>
</dbReference>
<feature type="binding site" evidence="13">
    <location>
        <position position="205"/>
    </location>
    <ligand>
        <name>5-aminolevulinate</name>
        <dbReference type="ChEBI" id="CHEBI:356416"/>
        <label>1</label>
    </ligand>
</feature>
<dbReference type="Proteomes" id="UP000013520">
    <property type="component" value="Chromosome"/>
</dbReference>
<dbReference type="GO" id="GO:0004655">
    <property type="term" value="F:porphobilinogen synthase activity"/>
    <property type="evidence" value="ECO:0007669"/>
    <property type="project" value="UniProtKB-EC"/>
</dbReference>
<comment type="cofactor">
    <cofactor evidence="1">
        <name>Zn(2+)</name>
        <dbReference type="ChEBI" id="CHEBI:29105"/>
    </cofactor>
</comment>
<dbReference type="RefSeq" id="WP_006521933.1">
    <property type="nucleotide sequence ID" value="NC_021184.1"/>
</dbReference>
<keyword evidence="19" id="KW-1185">Reference proteome</keyword>
<dbReference type="PROSITE" id="PS00169">
    <property type="entry name" value="D_ALA_DEHYDRATASE"/>
    <property type="match status" value="1"/>
</dbReference>
<evidence type="ECO:0000256" key="5">
    <source>
        <dbReference type="ARBA" id="ARBA00012053"/>
    </source>
</evidence>
<feature type="binding site" evidence="14">
    <location>
        <position position="120"/>
    </location>
    <ligand>
        <name>Zn(2+)</name>
        <dbReference type="ChEBI" id="CHEBI:29105"/>
        <note>catalytic</note>
    </ligand>
</feature>
<comment type="subunit">
    <text evidence="4 16">Homooctamer.</text>
</comment>
<evidence type="ECO:0000313" key="18">
    <source>
        <dbReference type="EMBL" id="AGL01507.1"/>
    </source>
</evidence>
<evidence type="ECO:0000256" key="3">
    <source>
        <dbReference type="ARBA" id="ARBA00008055"/>
    </source>
</evidence>
<evidence type="ECO:0000256" key="1">
    <source>
        <dbReference type="ARBA" id="ARBA00001947"/>
    </source>
</evidence>
<feature type="binding site" evidence="14">
    <location>
        <position position="130"/>
    </location>
    <ligand>
        <name>Zn(2+)</name>
        <dbReference type="ChEBI" id="CHEBI:29105"/>
        <note>catalytic</note>
    </ligand>
</feature>
<accession>R4KIS1</accession>
<evidence type="ECO:0000256" key="15">
    <source>
        <dbReference type="PIRSR" id="PIRSR001415-5"/>
    </source>
</evidence>
<dbReference type="EMBL" id="CP003273">
    <property type="protein sequence ID" value="AGL01507.1"/>
    <property type="molecule type" value="Genomic_DNA"/>
</dbReference>
<feature type="binding site" evidence="14">
    <location>
        <position position="122"/>
    </location>
    <ligand>
        <name>Zn(2+)</name>
        <dbReference type="ChEBI" id="CHEBI:29105"/>
        <note>catalytic</note>
    </ligand>
</feature>
<keyword evidence="14" id="KW-0479">Metal-binding</keyword>
<feature type="binding site" evidence="15">
    <location>
        <position position="233"/>
    </location>
    <ligand>
        <name>Mg(2+)</name>
        <dbReference type="ChEBI" id="CHEBI:18420"/>
    </ligand>
</feature>
<dbReference type="KEGG" id="dgi:Desgi_2072"/>
<evidence type="ECO:0000256" key="13">
    <source>
        <dbReference type="PIRSR" id="PIRSR001415-2"/>
    </source>
</evidence>
<feature type="active site" description="Schiff-base intermediate with substrate" evidence="12">
    <location>
        <position position="195"/>
    </location>
</feature>
<evidence type="ECO:0000256" key="8">
    <source>
        <dbReference type="ARBA" id="ARBA00023239"/>
    </source>
</evidence>
<feature type="binding site" evidence="13">
    <location>
        <position position="274"/>
    </location>
    <ligand>
        <name>5-aminolevulinate</name>
        <dbReference type="ChEBI" id="CHEBI:356416"/>
        <label>2</label>
    </ligand>
</feature>
<comment type="function">
    <text evidence="10">Catalyzes an early step in the biosynthesis of tetrapyrroles. Binds two molecules of 5-aminolevulinate per subunit, each at a distinct site, and catalyzes their condensation to form porphobilinogen.</text>
</comment>
<comment type="pathway">
    <text evidence="2">Porphyrin-containing compound metabolism; protoporphyrin-IX biosynthesis; coproporphyrinogen-III from 5-aminolevulinate: step 1/4.</text>
</comment>
<dbReference type="SUPFAM" id="SSF51569">
    <property type="entry name" value="Aldolase"/>
    <property type="match status" value="1"/>
</dbReference>
<keyword evidence="8 16" id="KW-0456">Lyase</keyword>